<sequence length="260" mass="29834">MYDTVVNHMFSSLQIRTPYLKEQCNSTDEIQVYQRIVGCELLDTVDSGEMKGWDSFNGLLIGTMSTNMEPDSLQFKIERFGVYGLNLEVSKWNTKYVYYPFCIKTLKRFLEEEKNRVKKKVKPRVRLVKKTLAGTGRIQVTCLATGFYPRHINLTLLRDGQSVSEDQITGGILLPNVDDTYQMRKSLEVKAQEFRLHNYSCSVVHLSLDNKLDIAFDHDANPSMVPIWWPFLVVLFVLVIVPVAGFIIWRRCAGVGVARP</sequence>
<dbReference type="InParanoid" id="A0A6J2W4S4"/>
<keyword evidence="1" id="KW-0325">Glycoprotein</keyword>
<dbReference type="PROSITE" id="PS50835">
    <property type="entry name" value="IG_LIKE"/>
    <property type="match status" value="1"/>
</dbReference>
<dbReference type="Proteomes" id="UP000504632">
    <property type="component" value="Chromosome 1"/>
</dbReference>
<dbReference type="GO" id="GO:0006955">
    <property type="term" value="P:immune response"/>
    <property type="evidence" value="ECO:0007669"/>
    <property type="project" value="TreeGrafter"/>
</dbReference>
<dbReference type="PANTHER" id="PTHR16675">
    <property type="entry name" value="MHC CLASS I-RELATED"/>
    <property type="match status" value="1"/>
</dbReference>
<evidence type="ECO:0000256" key="2">
    <source>
        <dbReference type="SAM" id="Phobius"/>
    </source>
</evidence>
<evidence type="ECO:0000313" key="5">
    <source>
        <dbReference type="RefSeq" id="XP_030639109.1"/>
    </source>
</evidence>
<accession>A0A6J2W4S4</accession>
<dbReference type="SUPFAM" id="SSF48726">
    <property type="entry name" value="Immunoglobulin"/>
    <property type="match status" value="1"/>
</dbReference>
<keyword evidence="2" id="KW-1133">Transmembrane helix</keyword>
<keyword evidence="4" id="KW-1185">Reference proteome</keyword>
<dbReference type="OrthoDB" id="8936120at2759"/>
<dbReference type="InterPro" id="IPR037055">
    <property type="entry name" value="MHC_I-like_Ag-recog_sf"/>
</dbReference>
<dbReference type="InterPro" id="IPR050208">
    <property type="entry name" value="MHC_class-I_related"/>
</dbReference>
<keyword evidence="2" id="KW-0812">Transmembrane</keyword>
<dbReference type="GeneID" id="115819744"/>
<keyword evidence="2" id="KW-0472">Membrane</keyword>
<dbReference type="InterPro" id="IPR036179">
    <property type="entry name" value="Ig-like_dom_sf"/>
</dbReference>
<name>A0A6J2W4S4_CHACN</name>
<feature type="transmembrane region" description="Helical" evidence="2">
    <location>
        <begin position="227"/>
        <end position="249"/>
    </location>
</feature>
<dbReference type="InterPro" id="IPR013783">
    <property type="entry name" value="Ig-like_fold"/>
</dbReference>
<dbReference type="PANTHER" id="PTHR16675:SF191">
    <property type="entry name" value="CLASS I HISTOCOMPATIBILITY ANTIGEN, F10 ALPHA CHAIN-LIKE-RELATED"/>
    <property type="match status" value="1"/>
</dbReference>
<dbReference type="InterPro" id="IPR007110">
    <property type="entry name" value="Ig-like_dom"/>
</dbReference>
<dbReference type="GO" id="GO:0009897">
    <property type="term" value="C:external side of plasma membrane"/>
    <property type="evidence" value="ECO:0007669"/>
    <property type="project" value="TreeGrafter"/>
</dbReference>
<evidence type="ECO:0000256" key="1">
    <source>
        <dbReference type="ARBA" id="ARBA00023180"/>
    </source>
</evidence>
<evidence type="ECO:0000259" key="3">
    <source>
        <dbReference type="PROSITE" id="PS50835"/>
    </source>
</evidence>
<dbReference type="Gene3D" id="3.30.500.10">
    <property type="entry name" value="MHC class I-like antigen recognition-like"/>
    <property type="match status" value="1"/>
</dbReference>
<gene>
    <name evidence="5" type="primary">LOC115819744</name>
</gene>
<dbReference type="Pfam" id="PF07654">
    <property type="entry name" value="C1-set"/>
    <property type="match status" value="1"/>
</dbReference>
<reference evidence="5" key="1">
    <citation type="submission" date="2025-08" db="UniProtKB">
        <authorList>
            <consortium name="RefSeq"/>
        </authorList>
    </citation>
    <scope>IDENTIFICATION</scope>
</reference>
<organism evidence="4 5">
    <name type="scientific">Chanos chanos</name>
    <name type="common">Milkfish</name>
    <name type="synonym">Mugil chanos</name>
    <dbReference type="NCBI Taxonomy" id="29144"/>
    <lineage>
        <taxon>Eukaryota</taxon>
        <taxon>Metazoa</taxon>
        <taxon>Chordata</taxon>
        <taxon>Craniata</taxon>
        <taxon>Vertebrata</taxon>
        <taxon>Euteleostomi</taxon>
        <taxon>Actinopterygii</taxon>
        <taxon>Neopterygii</taxon>
        <taxon>Teleostei</taxon>
        <taxon>Ostariophysi</taxon>
        <taxon>Gonorynchiformes</taxon>
        <taxon>Chanidae</taxon>
        <taxon>Chanos</taxon>
    </lineage>
</organism>
<dbReference type="AlphaFoldDB" id="A0A6J2W4S4"/>
<dbReference type="SMART" id="SM00407">
    <property type="entry name" value="IGc1"/>
    <property type="match status" value="1"/>
</dbReference>
<proteinExistence type="predicted"/>
<dbReference type="RefSeq" id="XP_030639109.1">
    <property type="nucleotide sequence ID" value="XM_030783249.1"/>
</dbReference>
<feature type="domain" description="Ig-like" evidence="3">
    <location>
        <begin position="123"/>
        <end position="213"/>
    </location>
</feature>
<dbReference type="SUPFAM" id="SSF54452">
    <property type="entry name" value="MHC antigen-recognition domain"/>
    <property type="match status" value="1"/>
</dbReference>
<dbReference type="InterPro" id="IPR003597">
    <property type="entry name" value="Ig_C1-set"/>
</dbReference>
<dbReference type="InterPro" id="IPR011162">
    <property type="entry name" value="MHC_I/II-like_Ag-recog"/>
</dbReference>
<evidence type="ECO:0000313" key="4">
    <source>
        <dbReference type="Proteomes" id="UP000504632"/>
    </source>
</evidence>
<dbReference type="GO" id="GO:0005615">
    <property type="term" value="C:extracellular space"/>
    <property type="evidence" value="ECO:0007669"/>
    <property type="project" value="TreeGrafter"/>
</dbReference>
<dbReference type="Gene3D" id="2.60.40.10">
    <property type="entry name" value="Immunoglobulins"/>
    <property type="match status" value="1"/>
</dbReference>
<protein>
    <submittedName>
        <fullName evidence="5">Class I histocompatibility antigen, F10 alpha chain-like</fullName>
    </submittedName>
</protein>